<sequence>MVVEIDECFITPRKGRRGRRMRRLNWWLFEATERSSNSSFLELYRRRTVAVPITMVRRHIHSGTTIMIFFYRHFVINHIHNLVNPVNRRIHTQTIESKWQKWRANVR</sequence>
<evidence type="ECO:0000313" key="2">
    <source>
        <dbReference type="WBParaSite" id="ACRNAN_scaffold11559.g14478.t1"/>
    </source>
</evidence>
<protein>
    <submittedName>
        <fullName evidence="2">Transposase</fullName>
    </submittedName>
</protein>
<organism evidence="1 2">
    <name type="scientific">Acrobeloides nanus</name>
    <dbReference type="NCBI Taxonomy" id="290746"/>
    <lineage>
        <taxon>Eukaryota</taxon>
        <taxon>Metazoa</taxon>
        <taxon>Ecdysozoa</taxon>
        <taxon>Nematoda</taxon>
        <taxon>Chromadorea</taxon>
        <taxon>Rhabditida</taxon>
        <taxon>Tylenchina</taxon>
        <taxon>Cephalobomorpha</taxon>
        <taxon>Cephaloboidea</taxon>
        <taxon>Cephalobidae</taxon>
        <taxon>Acrobeloides</taxon>
    </lineage>
</organism>
<proteinExistence type="predicted"/>
<dbReference type="WBParaSite" id="ACRNAN_scaffold11559.g14478.t1">
    <property type="protein sequence ID" value="ACRNAN_scaffold11559.g14478.t1"/>
    <property type="gene ID" value="ACRNAN_scaffold11559.g14478"/>
</dbReference>
<evidence type="ECO:0000313" key="1">
    <source>
        <dbReference type="Proteomes" id="UP000887540"/>
    </source>
</evidence>
<dbReference type="AlphaFoldDB" id="A0A914CKD2"/>
<keyword evidence="1" id="KW-1185">Reference proteome</keyword>
<reference evidence="2" key="1">
    <citation type="submission" date="2022-11" db="UniProtKB">
        <authorList>
            <consortium name="WormBaseParasite"/>
        </authorList>
    </citation>
    <scope>IDENTIFICATION</scope>
</reference>
<dbReference type="PANTHER" id="PTHR47163">
    <property type="entry name" value="DDE_TNP_IS1595 DOMAIN-CONTAINING PROTEIN"/>
    <property type="match status" value="1"/>
</dbReference>
<dbReference type="InterPro" id="IPR053164">
    <property type="entry name" value="IS1016-like_transposase"/>
</dbReference>
<dbReference type="Proteomes" id="UP000887540">
    <property type="component" value="Unplaced"/>
</dbReference>
<dbReference type="PANTHER" id="PTHR47163:SF3">
    <property type="entry name" value="PROTEIN CBG18017"/>
    <property type="match status" value="1"/>
</dbReference>
<accession>A0A914CKD2</accession>
<name>A0A914CKD2_9BILA</name>